<feature type="region of interest" description="Disordered" evidence="1">
    <location>
        <begin position="427"/>
        <end position="472"/>
    </location>
</feature>
<comment type="caution">
    <text evidence="3">The sequence shown here is derived from an EMBL/GenBank/DDBJ whole genome shotgun (WGS) entry which is preliminary data.</text>
</comment>
<evidence type="ECO:0000256" key="1">
    <source>
        <dbReference type="SAM" id="MobiDB-lite"/>
    </source>
</evidence>
<gene>
    <name evidence="3" type="ORF">RclHR1_18430003</name>
</gene>
<dbReference type="CDD" id="cd09487">
    <property type="entry name" value="SAM_superfamily"/>
    <property type="match status" value="1"/>
</dbReference>
<dbReference type="EMBL" id="BEXD01000939">
    <property type="protein sequence ID" value="GBB91263.1"/>
    <property type="molecule type" value="Genomic_DNA"/>
</dbReference>
<dbReference type="Pfam" id="PF00536">
    <property type="entry name" value="SAM_1"/>
    <property type="match status" value="1"/>
</dbReference>
<sequence length="664" mass="75991">MNPKPFPDSILKVQNSFKGRLYDISKVWKSFIGGLLSRTLIRSRPWSGTPLGADYDISKSRTPLEVDYDISKIQTFHFEDWTLFEDLVTIFEDYFEDPDEAWTPFKDPECQNTVHLSKICGWIPRRNFEGLGLPGTLQNFEGALQSSFYYFFEISYRRFRITVCKKSKQPARVNNPKRGQQIYQRVFTPNQPIPTANEFLFTANTKFSYNSNFNDSFSYTFCTACNSKFQRLGDKDKGKKPTRKTKMVVLDVENDTFSEDKDNSSAIEDNNVKGNNNIESDNSVKGNNNMEGDVGIEKDSEEYNSQEDNSEEEDSEKDSEEDNVDEVKVQIIIKNKDKKMPTAKTLTIQPANYKNVMEKINSIVQKVLGKKIKSTNYTTSYKAMNAHGPSNELEDELDFQEFLDEYKKVISVGKKMSMIIDMKNNITENKKSSKKHKKSSDESNSSSVEEEIELRSKKKKKSRAIREADLSKEEKKRSEVITALCEKYKCNIHTTSCYIQDHRHLQLNPARNYLRNPSVFSTFDIVKSGVSVNKNNLTTQVQVSQAPPTTPAVTPIIFQLPPQFYQNSNVQGHQDQSTAALYTSYNNSNTPLSPNTKLPTIGEFLSSLDLKYNCNNVYANFEEAFLEEAITVNAIKDLSDEQLQKLGVVKIGWQKNIKQAAQRF</sequence>
<evidence type="ECO:0000313" key="3">
    <source>
        <dbReference type="EMBL" id="GBB91263.1"/>
    </source>
</evidence>
<evidence type="ECO:0000259" key="2">
    <source>
        <dbReference type="PROSITE" id="PS50105"/>
    </source>
</evidence>
<dbReference type="PROSITE" id="PS50105">
    <property type="entry name" value="SAM_DOMAIN"/>
    <property type="match status" value="1"/>
</dbReference>
<proteinExistence type="predicted"/>
<dbReference type="Proteomes" id="UP000247702">
    <property type="component" value="Unassembled WGS sequence"/>
</dbReference>
<dbReference type="InterPro" id="IPR001660">
    <property type="entry name" value="SAM"/>
</dbReference>
<evidence type="ECO:0000313" key="4">
    <source>
        <dbReference type="Proteomes" id="UP000247702"/>
    </source>
</evidence>
<feature type="compositionally biased region" description="Polar residues" evidence="1">
    <location>
        <begin position="264"/>
        <end position="290"/>
    </location>
</feature>
<dbReference type="Gene3D" id="1.10.150.50">
    <property type="entry name" value="Transcription Factor, Ets-1"/>
    <property type="match status" value="1"/>
</dbReference>
<organism evidence="3 4">
    <name type="scientific">Rhizophagus clarus</name>
    <dbReference type="NCBI Taxonomy" id="94130"/>
    <lineage>
        <taxon>Eukaryota</taxon>
        <taxon>Fungi</taxon>
        <taxon>Fungi incertae sedis</taxon>
        <taxon>Mucoromycota</taxon>
        <taxon>Glomeromycotina</taxon>
        <taxon>Glomeromycetes</taxon>
        <taxon>Glomerales</taxon>
        <taxon>Glomeraceae</taxon>
        <taxon>Rhizophagus</taxon>
    </lineage>
</organism>
<keyword evidence="4" id="KW-1185">Reference proteome</keyword>
<name>A0A2Z6QM00_9GLOM</name>
<dbReference type="AlphaFoldDB" id="A0A2Z6QM00"/>
<dbReference type="InterPro" id="IPR013761">
    <property type="entry name" value="SAM/pointed_sf"/>
</dbReference>
<reference evidence="3 4" key="1">
    <citation type="submission" date="2017-11" db="EMBL/GenBank/DDBJ databases">
        <title>The genome of Rhizophagus clarus HR1 reveals common genetic basis of auxotrophy among arbuscular mycorrhizal fungi.</title>
        <authorList>
            <person name="Kobayashi Y."/>
        </authorList>
    </citation>
    <scope>NUCLEOTIDE SEQUENCE [LARGE SCALE GENOMIC DNA]</scope>
    <source>
        <strain evidence="3 4">HR1</strain>
    </source>
</reference>
<dbReference type="SUPFAM" id="SSF47769">
    <property type="entry name" value="SAM/Pointed domain"/>
    <property type="match status" value="1"/>
</dbReference>
<protein>
    <recommendedName>
        <fullName evidence="2">SAM domain-containing protein</fullName>
    </recommendedName>
</protein>
<feature type="region of interest" description="Disordered" evidence="1">
    <location>
        <begin position="257"/>
        <end position="326"/>
    </location>
</feature>
<feature type="domain" description="SAM" evidence="2">
    <location>
        <begin position="596"/>
        <end position="664"/>
    </location>
</feature>
<accession>A0A2Z6QM00</accession>
<feature type="compositionally biased region" description="Acidic residues" evidence="1">
    <location>
        <begin position="299"/>
        <end position="324"/>
    </location>
</feature>